<proteinExistence type="predicted"/>
<evidence type="ECO:0000256" key="1">
    <source>
        <dbReference type="ARBA" id="ARBA00004613"/>
    </source>
</evidence>
<dbReference type="Gene3D" id="3.40.50.1820">
    <property type="entry name" value="alpha/beta hydrolase"/>
    <property type="match status" value="1"/>
</dbReference>
<dbReference type="PANTHER" id="PTHR38050">
    <property type="match status" value="1"/>
</dbReference>
<keyword evidence="3" id="KW-0858">Xylan degradation</keyword>
<dbReference type="GO" id="GO:0005576">
    <property type="term" value="C:extracellular region"/>
    <property type="evidence" value="ECO:0007669"/>
    <property type="project" value="UniProtKB-SubCell"/>
</dbReference>
<keyword evidence="2" id="KW-0964">Secreted</keyword>
<evidence type="ECO:0000313" key="8">
    <source>
        <dbReference type="EMBL" id="KAA6323395.1"/>
    </source>
</evidence>
<dbReference type="GO" id="GO:0030600">
    <property type="term" value="F:feruloyl esterase activity"/>
    <property type="evidence" value="ECO:0007669"/>
    <property type="project" value="InterPro"/>
</dbReference>
<accession>A0A5J4QQ28</accession>
<evidence type="ECO:0000256" key="7">
    <source>
        <dbReference type="ARBA" id="ARBA00023326"/>
    </source>
</evidence>
<dbReference type="SUPFAM" id="SSF53474">
    <property type="entry name" value="alpha/beta-Hydrolases"/>
    <property type="match status" value="1"/>
</dbReference>
<evidence type="ECO:0000256" key="6">
    <source>
        <dbReference type="ARBA" id="ARBA00023277"/>
    </source>
</evidence>
<dbReference type="InterPro" id="IPR029058">
    <property type="entry name" value="AB_hydrolase_fold"/>
</dbReference>
<reference evidence="8" key="1">
    <citation type="submission" date="2019-03" db="EMBL/GenBank/DDBJ databases">
        <title>Single cell metagenomics reveals metabolic interactions within the superorganism composed of flagellate Streblomastix strix and complex community of Bacteroidetes bacteria on its surface.</title>
        <authorList>
            <person name="Treitli S.C."/>
            <person name="Kolisko M."/>
            <person name="Husnik F."/>
            <person name="Keeling P."/>
            <person name="Hampl V."/>
        </authorList>
    </citation>
    <scope>NUCLEOTIDE SEQUENCE</scope>
    <source>
        <strain evidence="8">STM</strain>
    </source>
</reference>
<evidence type="ECO:0008006" key="9">
    <source>
        <dbReference type="Google" id="ProtNLM"/>
    </source>
</evidence>
<dbReference type="EMBL" id="SNRY01002816">
    <property type="protein sequence ID" value="KAA6323395.1"/>
    <property type="molecule type" value="Genomic_DNA"/>
</dbReference>
<gene>
    <name evidence="8" type="ORF">EZS27_027162</name>
</gene>
<sequence length="360" mass="40127">MYKTSFLFPNKLRIIAGWLLIAFFIPIVLCTGCSGDDDDPPDPTGTTKNRVLQYKGHEREYLIYTPSIHPHGIIIAMHGIGQKMTDFTERFDFRPTVNHLNYLLISPQALPEKDQSVINSINVLRAQSPDISNVIPLSALWDCGLRATISLSSLGTVLDVVLNKNIDDAGFLDTLIKQTLTEYSMENRNIFVSGTSMGGYMSYQYALTHGSDIRLSGIIPIVGTHGTDIAGEGNEVKVPVCDFSSETDEEVPYYNGWYEVSVNNIGTAKVQVAKPKPDVIDFWVAKNGAVAAPIVYTYPTSGTKHTTVTKYTYAATNGKNEVIHYQSDNTDHNYFFKKSNEDAMDYLEEITKFIQAHEEQ</sequence>
<comment type="caution">
    <text evidence="8">The sequence shown here is derived from an EMBL/GenBank/DDBJ whole genome shotgun (WGS) entry which is preliminary data.</text>
</comment>
<evidence type="ECO:0000256" key="5">
    <source>
        <dbReference type="ARBA" id="ARBA00022801"/>
    </source>
</evidence>
<dbReference type="PANTHER" id="PTHR38050:SF2">
    <property type="entry name" value="FERULOYL ESTERASE C-RELATED"/>
    <property type="match status" value="1"/>
</dbReference>
<evidence type="ECO:0000256" key="3">
    <source>
        <dbReference type="ARBA" id="ARBA00022651"/>
    </source>
</evidence>
<keyword evidence="7" id="KW-0624">Polysaccharide degradation</keyword>
<keyword evidence="5" id="KW-0378">Hydrolase</keyword>
<dbReference type="GO" id="GO:0045493">
    <property type="term" value="P:xylan catabolic process"/>
    <property type="evidence" value="ECO:0007669"/>
    <property type="project" value="UniProtKB-KW"/>
</dbReference>
<keyword evidence="6" id="KW-0119">Carbohydrate metabolism</keyword>
<keyword evidence="4" id="KW-0732">Signal</keyword>
<protein>
    <recommendedName>
        <fullName evidence="9">Phospholipase/carboxylesterase/thioesterase domain-containing protein</fullName>
    </recommendedName>
</protein>
<dbReference type="InterPro" id="IPR043595">
    <property type="entry name" value="FaeB/C/D"/>
</dbReference>
<dbReference type="AlphaFoldDB" id="A0A5J4QQ28"/>
<comment type="subcellular location">
    <subcellularLocation>
        <location evidence="1">Secreted</location>
    </subcellularLocation>
</comment>
<name>A0A5J4QQ28_9ZZZZ</name>
<evidence type="ECO:0000256" key="4">
    <source>
        <dbReference type="ARBA" id="ARBA00022729"/>
    </source>
</evidence>
<organism evidence="8">
    <name type="scientific">termite gut metagenome</name>
    <dbReference type="NCBI Taxonomy" id="433724"/>
    <lineage>
        <taxon>unclassified sequences</taxon>
        <taxon>metagenomes</taxon>
        <taxon>organismal metagenomes</taxon>
    </lineage>
</organism>
<evidence type="ECO:0000256" key="2">
    <source>
        <dbReference type="ARBA" id="ARBA00022525"/>
    </source>
</evidence>